<name>A0A8J6P3S3_9BACT</name>
<comment type="caution">
    <text evidence="5">The sequence shown here is derived from an EMBL/GenBank/DDBJ whole genome shotgun (WGS) entry which is preliminary data.</text>
</comment>
<dbReference type="PANTHER" id="PTHR31332:SF6">
    <property type="entry name" value="FORMATE DEHYDROGENASE SUBUNIT BETA"/>
    <property type="match status" value="1"/>
</dbReference>
<dbReference type="GO" id="GO:0052592">
    <property type="term" value="F:oxidoreductase activity, acting on CH or CH2 groups, with an iron-sulfur protein as acceptor"/>
    <property type="evidence" value="ECO:0007669"/>
    <property type="project" value="TreeGrafter"/>
</dbReference>
<dbReference type="GO" id="GO:0046872">
    <property type="term" value="F:metal ion binding"/>
    <property type="evidence" value="ECO:0007669"/>
    <property type="project" value="UniProtKB-KW"/>
</dbReference>
<dbReference type="GO" id="GO:0051536">
    <property type="term" value="F:iron-sulfur cluster binding"/>
    <property type="evidence" value="ECO:0007669"/>
    <property type="project" value="UniProtKB-KW"/>
</dbReference>
<dbReference type="InterPro" id="IPR045220">
    <property type="entry name" value="FRHB/FDHB/HCAR-like"/>
</dbReference>
<dbReference type="EMBL" id="JACNIG010000261">
    <property type="protein sequence ID" value="MBC8433007.1"/>
    <property type="molecule type" value="Genomic_DNA"/>
</dbReference>
<organism evidence="5 6">
    <name type="scientific">Candidatus Desulfatibia vada</name>
    <dbReference type="NCBI Taxonomy" id="2841696"/>
    <lineage>
        <taxon>Bacteria</taxon>
        <taxon>Pseudomonadati</taxon>
        <taxon>Thermodesulfobacteriota</taxon>
        <taxon>Desulfobacteria</taxon>
        <taxon>Desulfobacterales</taxon>
        <taxon>Desulfobacterales incertae sedis</taxon>
        <taxon>Candidatus Desulfatibia</taxon>
    </lineage>
</organism>
<keyword evidence="1" id="KW-0479">Metal-binding</keyword>
<evidence type="ECO:0000313" key="6">
    <source>
        <dbReference type="Proteomes" id="UP000605201"/>
    </source>
</evidence>
<dbReference type="InterPro" id="IPR017900">
    <property type="entry name" value="4Fe4S_Fe_S_CS"/>
</dbReference>
<keyword evidence="3" id="KW-0411">Iron-sulfur</keyword>
<evidence type="ECO:0000256" key="3">
    <source>
        <dbReference type="ARBA" id="ARBA00023014"/>
    </source>
</evidence>
<dbReference type="PROSITE" id="PS51379">
    <property type="entry name" value="4FE4S_FER_2"/>
    <property type="match status" value="1"/>
</dbReference>
<keyword evidence="2" id="KW-0408">Iron</keyword>
<sequence>MATTAKINVTDGNLLASMQKLFQSILGVEDISAILVPQHLPMKNMVMPALVTDPEKLEGADPLAPAFPMNSAKIASRLTRKSMGGKVAAVLRPCEIRAFIELVKLKQGRMENVVIVGIDCLGTYNNKDYFQFVGDNVAESTTRFYQNVLSGKGGAIDSVDISSTCKACEHSVPDAADIAVGLFGVDTSDHLLVQAQTPVGEDLLKRLKLSVAQEPAARQKTVNGMIAEKTAYRDKMFNETAEATNSLEKLTTYLANCVNCYNCRVACPVCYCKECVFVTDVFNHEPFQYLRWASRKGVLKMPTDTVFYHLTRMAHMSTACIGCGQCSNACPNDIAVMELFRTVSHHTQQAFEYQPGRSIEDDPPLSVFREDELTDIVGIGN</sequence>
<accession>A0A8J6P3S3</accession>
<proteinExistence type="predicted"/>
<dbReference type="PANTHER" id="PTHR31332">
    <property type="entry name" value="7-HYDROXYMETHYL CHLOROPHYLL A REDUCTASE, CHLOROPLASTIC"/>
    <property type="match status" value="1"/>
</dbReference>
<gene>
    <name evidence="5" type="ORF">H8D96_13935</name>
</gene>
<dbReference type="PROSITE" id="PS00198">
    <property type="entry name" value="4FE4S_FER_1"/>
    <property type="match status" value="2"/>
</dbReference>
<evidence type="ECO:0000259" key="4">
    <source>
        <dbReference type="PROSITE" id="PS51379"/>
    </source>
</evidence>
<dbReference type="Gene3D" id="1.10.1060.10">
    <property type="entry name" value="Alpha-helical ferredoxin"/>
    <property type="match status" value="1"/>
</dbReference>
<dbReference type="Pfam" id="PF04432">
    <property type="entry name" value="FrhB_FdhB_C"/>
    <property type="match status" value="1"/>
</dbReference>
<dbReference type="Proteomes" id="UP000605201">
    <property type="component" value="Unassembled WGS sequence"/>
</dbReference>
<evidence type="ECO:0000256" key="1">
    <source>
        <dbReference type="ARBA" id="ARBA00022723"/>
    </source>
</evidence>
<dbReference type="InterPro" id="IPR009051">
    <property type="entry name" value="Helical_ferredxn"/>
</dbReference>
<dbReference type="InterPro" id="IPR017896">
    <property type="entry name" value="4Fe4S_Fe-S-bd"/>
</dbReference>
<dbReference type="Pfam" id="PF13183">
    <property type="entry name" value="Fer4_8"/>
    <property type="match status" value="1"/>
</dbReference>
<evidence type="ECO:0000313" key="5">
    <source>
        <dbReference type="EMBL" id="MBC8433007.1"/>
    </source>
</evidence>
<protein>
    <submittedName>
        <fullName evidence="5">Coenzyme F420 hydrogenase/dehydrogenase, beta subunit C-terminal domain</fullName>
    </submittedName>
</protein>
<dbReference type="SUPFAM" id="SSF46548">
    <property type="entry name" value="alpha-helical ferredoxin"/>
    <property type="match status" value="1"/>
</dbReference>
<dbReference type="AlphaFoldDB" id="A0A8J6P3S3"/>
<feature type="domain" description="4Fe-4S ferredoxin-type" evidence="4">
    <location>
        <begin position="311"/>
        <end position="340"/>
    </location>
</feature>
<reference evidence="5 6" key="1">
    <citation type="submission" date="2020-08" db="EMBL/GenBank/DDBJ databases">
        <title>Bridging the membrane lipid divide: bacteria of the FCB group superphylum have the potential to synthesize archaeal ether lipids.</title>
        <authorList>
            <person name="Villanueva L."/>
            <person name="Von Meijenfeldt F.A.B."/>
            <person name="Westbye A.B."/>
            <person name="Yadav S."/>
            <person name="Hopmans E.C."/>
            <person name="Dutilh B.E."/>
            <person name="Sinninghe Damste J.S."/>
        </authorList>
    </citation>
    <scope>NUCLEOTIDE SEQUENCE [LARGE SCALE GENOMIC DNA]</scope>
    <source>
        <strain evidence="5">NIOZ-UU17</strain>
    </source>
</reference>
<dbReference type="InterPro" id="IPR007525">
    <property type="entry name" value="FrhB_FdhB_C"/>
</dbReference>
<evidence type="ECO:0000256" key="2">
    <source>
        <dbReference type="ARBA" id="ARBA00023004"/>
    </source>
</evidence>